<organism evidence="3 4">
    <name type="scientific">Pararobbsia silviterrae</name>
    <dbReference type="NCBI Taxonomy" id="1792498"/>
    <lineage>
        <taxon>Bacteria</taxon>
        <taxon>Pseudomonadati</taxon>
        <taxon>Pseudomonadota</taxon>
        <taxon>Betaproteobacteria</taxon>
        <taxon>Burkholderiales</taxon>
        <taxon>Burkholderiaceae</taxon>
        <taxon>Pararobbsia</taxon>
    </lineage>
</organism>
<dbReference type="InterPro" id="IPR005532">
    <property type="entry name" value="SUMF_dom"/>
</dbReference>
<accession>A0A494Y724</accession>
<feature type="compositionally biased region" description="Basic and acidic residues" evidence="1">
    <location>
        <begin position="317"/>
        <end position="327"/>
    </location>
</feature>
<keyword evidence="4" id="KW-1185">Reference proteome</keyword>
<evidence type="ECO:0000313" key="3">
    <source>
        <dbReference type="EMBL" id="RKP58434.1"/>
    </source>
</evidence>
<evidence type="ECO:0000259" key="2">
    <source>
        <dbReference type="Pfam" id="PF03781"/>
    </source>
</evidence>
<comment type="caution">
    <text evidence="3">The sequence shown here is derived from an EMBL/GenBank/DDBJ whole genome shotgun (WGS) entry which is preliminary data.</text>
</comment>
<name>A0A494Y724_9BURK</name>
<dbReference type="Proteomes" id="UP000270342">
    <property type="component" value="Unassembled WGS sequence"/>
</dbReference>
<dbReference type="InterPro" id="IPR016187">
    <property type="entry name" value="CTDL_fold"/>
</dbReference>
<dbReference type="SUPFAM" id="SSF56436">
    <property type="entry name" value="C-type lectin-like"/>
    <property type="match status" value="2"/>
</dbReference>
<dbReference type="AlphaFoldDB" id="A0A494Y724"/>
<feature type="region of interest" description="Disordered" evidence="1">
    <location>
        <begin position="308"/>
        <end position="327"/>
    </location>
</feature>
<dbReference type="PANTHER" id="PTHR23150">
    <property type="entry name" value="SULFATASE MODIFYING FACTOR 1, 2"/>
    <property type="match status" value="1"/>
</dbReference>
<feature type="region of interest" description="Disordered" evidence="1">
    <location>
        <begin position="333"/>
        <end position="352"/>
    </location>
</feature>
<evidence type="ECO:0000256" key="1">
    <source>
        <dbReference type="SAM" id="MobiDB-lite"/>
    </source>
</evidence>
<dbReference type="Gene3D" id="3.90.1580.10">
    <property type="entry name" value="paralog of FGE (formylglycine-generating enzyme)"/>
    <property type="match status" value="1"/>
</dbReference>
<gene>
    <name evidence="3" type="ORF">D7S86_00245</name>
</gene>
<dbReference type="InterPro" id="IPR042095">
    <property type="entry name" value="SUMF_sf"/>
</dbReference>
<evidence type="ECO:0000313" key="4">
    <source>
        <dbReference type="Proteomes" id="UP000270342"/>
    </source>
</evidence>
<dbReference type="EMBL" id="RBZU01000001">
    <property type="protein sequence ID" value="RKP58434.1"/>
    <property type="molecule type" value="Genomic_DNA"/>
</dbReference>
<dbReference type="PANTHER" id="PTHR23150:SF26">
    <property type="entry name" value="GENERIC METHYLTRANSFERASE"/>
    <property type="match status" value="1"/>
</dbReference>
<dbReference type="Pfam" id="PF03781">
    <property type="entry name" value="FGE-sulfatase"/>
    <property type="match status" value="1"/>
</dbReference>
<dbReference type="GO" id="GO:0120147">
    <property type="term" value="F:formylglycine-generating oxidase activity"/>
    <property type="evidence" value="ECO:0007669"/>
    <property type="project" value="TreeGrafter"/>
</dbReference>
<reference evidence="3 4" key="1">
    <citation type="submission" date="2018-10" db="EMBL/GenBank/DDBJ databases">
        <title>Robbsia sp. DHC34, isolated from soil.</title>
        <authorList>
            <person name="Gao Z.-H."/>
            <person name="Qiu L.-H."/>
        </authorList>
    </citation>
    <scope>NUCLEOTIDE SEQUENCE [LARGE SCALE GENOMIC DNA]</scope>
    <source>
        <strain evidence="3 4">DHC34</strain>
    </source>
</reference>
<sequence length="517" mass="57408">MQVLQTLRIQSAADHAGLSIWSEREMTKTSPTPRDAWPLLLARLDHARAATDSLFGLLVDDAFYDRTIAERHRIGFYRGHLDAFDWNLFNGRLFDRASVNPAHDRLFAFGIDPIDGQLPSDSVSDWPARAEVEQYCCAVREIIDGELRRCAHAGVVDGAAGESAARLLNVAIEHRLMHAETLAYLLHQLPLDRKVEGPRSFVPDAPRVEPSMVEIPAGRARLGMPADATSAFGWCNEFDGLDVDVPAFSIDTYMVSNGAFLAFVEAGGYRNPAYWSEADWAWREANGIEHPVFWRRARGEREDRGVHGVGAAQGAHPSRDVEDAHEAHARLAAANEARSDGGASDSARPNAAIEASGEGTAWTFVTMFDEIALPLNWPVYVSYAEASAYARWAGKQLPSEAQWQRAAGARHAHHGNFDFAYFDPMAVDADLHERSEAGVVGMWGNGWEWTRTTFGPLPGFEAFECYPGYSANFFDGEHYVLKGGSMRTASCMIRPSFRNWFQPRYPYVYAGFRCVDA</sequence>
<protein>
    <submittedName>
        <fullName evidence="3">Ergothioneine biosynthesis protein EgtB</fullName>
    </submittedName>
</protein>
<proteinExistence type="predicted"/>
<dbReference type="InterPro" id="IPR051043">
    <property type="entry name" value="Sulfatase_Mod_Factor_Kinase"/>
</dbReference>
<feature type="domain" description="Sulfatase-modifying factor enzyme-like" evidence="2">
    <location>
        <begin position="210"/>
        <end position="515"/>
    </location>
</feature>